<evidence type="ECO:0000256" key="3">
    <source>
        <dbReference type="ARBA" id="ARBA00022777"/>
    </source>
</evidence>
<dbReference type="PANTHER" id="PTHR43289:SF6">
    <property type="entry name" value="SERINE_THREONINE-PROTEIN KINASE NEKL-3"/>
    <property type="match status" value="1"/>
</dbReference>
<keyword evidence="7" id="KW-0472">Membrane</keyword>
<dbReference type="GO" id="GO:0005524">
    <property type="term" value="F:ATP binding"/>
    <property type="evidence" value="ECO:0007669"/>
    <property type="project" value="UniProtKB-UniRule"/>
</dbReference>
<dbReference type="InterPro" id="IPR017441">
    <property type="entry name" value="Protein_kinase_ATP_BS"/>
</dbReference>
<evidence type="ECO:0000256" key="4">
    <source>
        <dbReference type="ARBA" id="ARBA00022840"/>
    </source>
</evidence>
<dbReference type="InterPro" id="IPR000719">
    <property type="entry name" value="Prot_kinase_dom"/>
</dbReference>
<reference evidence="9" key="1">
    <citation type="submission" date="2019-04" db="EMBL/GenBank/DDBJ databases">
        <authorList>
            <consortium name="Science for Life Laboratories"/>
        </authorList>
    </citation>
    <scope>NUCLEOTIDE SEQUENCE</scope>
    <source>
        <strain evidence="9">MBLW1</strain>
    </source>
</reference>
<dbReference type="AlphaFoldDB" id="A0A6C2YXB1"/>
<keyword evidence="7" id="KW-0812">Transmembrane</keyword>
<feature type="region of interest" description="Disordered" evidence="6">
    <location>
        <begin position="362"/>
        <end position="451"/>
    </location>
</feature>
<feature type="domain" description="Protein kinase" evidence="8">
    <location>
        <begin position="76"/>
        <end position="342"/>
    </location>
</feature>
<dbReference type="RefSeq" id="WP_162660507.1">
    <property type="nucleotide sequence ID" value="NZ_LR593887.1"/>
</dbReference>
<keyword evidence="7" id="KW-1133">Transmembrane helix</keyword>
<keyword evidence="9" id="KW-0723">Serine/threonine-protein kinase</keyword>
<feature type="binding site" evidence="5">
    <location>
        <position position="105"/>
    </location>
    <ligand>
        <name>ATP</name>
        <dbReference type="ChEBI" id="CHEBI:30616"/>
    </ligand>
</feature>
<keyword evidence="3 9" id="KW-0418">Kinase</keyword>
<accession>A0A6C2YXB1</accession>
<keyword evidence="10" id="KW-1185">Reference proteome</keyword>
<dbReference type="InterPro" id="IPR011009">
    <property type="entry name" value="Kinase-like_dom_sf"/>
</dbReference>
<feature type="compositionally biased region" description="Low complexity" evidence="6">
    <location>
        <begin position="387"/>
        <end position="410"/>
    </location>
</feature>
<dbReference type="InterPro" id="IPR008271">
    <property type="entry name" value="Ser/Thr_kinase_AS"/>
</dbReference>
<organism evidence="9">
    <name type="scientific">Tuwongella immobilis</name>
    <dbReference type="NCBI Taxonomy" id="692036"/>
    <lineage>
        <taxon>Bacteria</taxon>
        <taxon>Pseudomonadati</taxon>
        <taxon>Planctomycetota</taxon>
        <taxon>Planctomycetia</taxon>
        <taxon>Gemmatales</taxon>
        <taxon>Gemmataceae</taxon>
        <taxon>Tuwongella</taxon>
    </lineage>
</organism>
<dbReference type="PROSITE" id="PS50011">
    <property type="entry name" value="PROTEIN_KINASE_DOM"/>
    <property type="match status" value="1"/>
</dbReference>
<dbReference type="SMART" id="SM00220">
    <property type="entry name" value="S_TKc"/>
    <property type="match status" value="1"/>
</dbReference>
<dbReference type="SUPFAM" id="SSF56112">
    <property type="entry name" value="Protein kinase-like (PK-like)"/>
    <property type="match status" value="1"/>
</dbReference>
<evidence type="ECO:0000256" key="7">
    <source>
        <dbReference type="SAM" id="Phobius"/>
    </source>
</evidence>
<dbReference type="Gene3D" id="3.30.200.20">
    <property type="entry name" value="Phosphorylase Kinase, domain 1"/>
    <property type="match status" value="1"/>
</dbReference>
<name>A0A6C2YXB1_9BACT</name>
<dbReference type="PROSITE" id="PS00108">
    <property type="entry name" value="PROTEIN_KINASE_ST"/>
    <property type="match status" value="1"/>
</dbReference>
<protein>
    <recommendedName>
        <fullName evidence="8">Protein kinase domain-containing protein</fullName>
    </recommendedName>
</protein>
<dbReference type="InParanoid" id="A0A6C2YXB1"/>
<dbReference type="Gene3D" id="1.10.510.10">
    <property type="entry name" value="Transferase(Phosphotransferase) domain 1"/>
    <property type="match status" value="1"/>
</dbReference>
<sequence length="514" mass="56074">MPAPATLDDLVTLIRKSGMLDDSRLEAYLTHLQQHHALPEEPKRLAAMMVRDGLLTFFQADQFMLGKWRGFTMGKYKLLERIGVGGMGQVFLCEHLYMRRRVAIKILPPAKAEEPAALGRFYREARASGSMDHPNIVRTHDIDQDGQFHFLVMEYVDGASTLELVKRFGPMDVARAANIIHQAAIALEHAHRSGLVHRDIKPGNLMVDRDGIVKLLDLGLARFYHDNQDMLTLKYDENNVLGTADYVAPEQTVNSHTVDIRADIYGLGATFYFLLAGHPPFPEGTVSQKLVAQQTREPKPIREIRPDVPEGLALTLAKMMAKDLRYRYQSPEDVITALAPWTQTPVPPPRPEEMPQLCLAAQGSDPEPQRPAAMAGARSMGSLAEMSAPRSGGVPSSGSSSPFLRSTGSSAVPITANQPNGSTARMGKTGSGSETRPMSGAMDQTPGGTDRHSTIPPLTSMPPMAPMASGVAPTAPQLPQQELGTGKKLVGLLFLAAFVGSGLALFVWWKFLRT</sequence>
<evidence type="ECO:0000256" key="5">
    <source>
        <dbReference type="PROSITE-ProRule" id="PRU10141"/>
    </source>
</evidence>
<feature type="transmembrane region" description="Helical" evidence="7">
    <location>
        <begin position="489"/>
        <end position="509"/>
    </location>
</feature>
<dbReference type="Proteomes" id="UP000464378">
    <property type="component" value="Chromosome"/>
</dbReference>
<evidence type="ECO:0000256" key="6">
    <source>
        <dbReference type="SAM" id="MobiDB-lite"/>
    </source>
</evidence>
<proteinExistence type="predicted"/>
<keyword evidence="2 5" id="KW-0547">Nucleotide-binding</keyword>
<evidence type="ECO:0000313" key="9">
    <source>
        <dbReference type="EMBL" id="VIP05435.1"/>
    </source>
</evidence>
<dbReference type="EMBL" id="LR586016">
    <property type="protein sequence ID" value="VIP05435.1"/>
    <property type="molecule type" value="Genomic_DNA"/>
</dbReference>
<dbReference type="Pfam" id="PF00069">
    <property type="entry name" value="Pkinase"/>
    <property type="match status" value="1"/>
</dbReference>
<evidence type="ECO:0000313" key="10">
    <source>
        <dbReference type="Proteomes" id="UP000464378"/>
    </source>
</evidence>
<dbReference type="GO" id="GO:0004674">
    <property type="term" value="F:protein serine/threonine kinase activity"/>
    <property type="evidence" value="ECO:0007669"/>
    <property type="project" value="UniProtKB-KW"/>
</dbReference>
<dbReference type="PANTHER" id="PTHR43289">
    <property type="entry name" value="MITOGEN-ACTIVATED PROTEIN KINASE KINASE KINASE 20-RELATED"/>
    <property type="match status" value="1"/>
</dbReference>
<evidence type="ECO:0000259" key="8">
    <source>
        <dbReference type="PROSITE" id="PS50011"/>
    </source>
</evidence>
<evidence type="ECO:0000256" key="1">
    <source>
        <dbReference type="ARBA" id="ARBA00022679"/>
    </source>
</evidence>
<gene>
    <name evidence="9" type="ORF">GMBLW1_37580</name>
</gene>
<keyword evidence="1" id="KW-0808">Transferase</keyword>
<dbReference type="EMBL" id="LR593887">
    <property type="protein sequence ID" value="VTS08226.1"/>
    <property type="molecule type" value="Genomic_DNA"/>
</dbReference>
<dbReference type="CDD" id="cd14014">
    <property type="entry name" value="STKc_PknB_like"/>
    <property type="match status" value="1"/>
</dbReference>
<dbReference type="PROSITE" id="PS00107">
    <property type="entry name" value="PROTEIN_KINASE_ATP"/>
    <property type="match status" value="1"/>
</dbReference>
<keyword evidence="4 5" id="KW-0067">ATP-binding</keyword>
<dbReference type="KEGG" id="tim:GMBLW1_37580"/>
<evidence type="ECO:0000256" key="2">
    <source>
        <dbReference type="ARBA" id="ARBA00022741"/>
    </source>
</evidence>